<dbReference type="GO" id="GO:0046872">
    <property type="term" value="F:metal ion binding"/>
    <property type="evidence" value="ECO:0007669"/>
    <property type="project" value="InterPro"/>
</dbReference>
<dbReference type="AlphaFoldDB" id="A0A7L5BZL5"/>
<dbReference type="Gene3D" id="3.30.830.10">
    <property type="entry name" value="Metalloenzyme, LuxS/M16 peptidase-like"/>
    <property type="match status" value="2"/>
</dbReference>
<evidence type="ECO:0000259" key="3">
    <source>
        <dbReference type="Pfam" id="PF05193"/>
    </source>
</evidence>
<dbReference type="PANTHER" id="PTHR11851:SF224">
    <property type="entry name" value="PROCESSING PROTEASE"/>
    <property type="match status" value="1"/>
</dbReference>
<organism evidence="4 5">
    <name type="scientific">Pikeienuella piscinae</name>
    <dbReference type="NCBI Taxonomy" id="2748098"/>
    <lineage>
        <taxon>Bacteria</taxon>
        <taxon>Pseudomonadati</taxon>
        <taxon>Pseudomonadota</taxon>
        <taxon>Alphaproteobacteria</taxon>
        <taxon>Rhodobacterales</taxon>
        <taxon>Paracoccaceae</taxon>
        <taxon>Pikeienuella</taxon>
    </lineage>
</organism>
<protein>
    <submittedName>
        <fullName evidence="4">Insulinase family protein</fullName>
    </submittedName>
</protein>
<keyword evidence="5" id="KW-1185">Reference proteome</keyword>
<keyword evidence="1" id="KW-0732">Signal</keyword>
<feature type="signal peptide" evidence="1">
    <location>
        <begin position="1"/>
        <end position="19"/>
    </location>
</feature>
<dbReference type="KEGG" id="hdh:G5B40_16635"/>
<dbReference type="Proteomes" id="UP000503336">
    <property type="component" value="Chromosome"/>
</dbReference>
<dbReference type="RefSeq" id="WP_165100895.1">
    <property type="nucleotide sequence ID" value="NZ_CP049056.1"/>
</dbReference>
<dbReference type="InterPro" id="IPR050361">
    <property type="entry name" value="MPP/UQCRC_Complex"/>
</dbReference>
<evidence type="ECO:0000313" key="4">
    <source>
        <dbReference type="EMBL" id="QIE56921.1"/>
    </source>
</evidence>
<proteinExistence type="predicted"/>
<dbReference type="InterPro" id="IPR007863">
    <property type="entry name" value="Peptidase_M16_C"/>
</dbReference>
<evidence type="ECO:0000313" key="5">
    <source>
        <dbReference type="Proteomes" id="UP000503336"/>
    </source>
</evidence>
<name>A0A7L5BZL5_9RHOB</name>
<dbReference type="InterPro" id="IPR011249">
    <property type="entry name" value="Metalloenz_LuxS/M16"/>
</dbReference>
<dbReference type="Pfam" id="PF05193">
    <property type="entry name" value="Peptidase_M16_C"/>
    <property type="match status" value="1"/>
</dbReference>
<evidence type="ECO:0000256" key="1">
    <source>
        <dbReference type="SAM" id="SignalP"/>
    </source>
</evidence>
<feature type="domain" description="Peptidase M16 N-terminal" evidence="2">
    <location>
        <begin position="38"/>
        <end position="176"/>
    </location>
</feature>
<reference evidence="4 5" key="1">
    <citation type="submission" date="2020-02" db="EMBL/GenBank/DDBJ databases">
        <title>complete genome sequence of Rhodobacteraceae bacterium.</title>
        <authorList>
            <person name="Park J."/>
            <person name="Kim Y.-S."/>
            <person name="Kim K.-H."/>
        </authorList>
    </citation>
    <scope>NUCLEOTIDE SEQUENCE [LARGE SCALE GENOMIC DNA]</scope>
    <source>
        <strain evidence="4 5">RR4-56</strain>
    </source>
</reference>
<dbReference type="PANTHER" id="PTHR11851">
    <property type="entry name" value="METALLOPROTEASE"/>
    <property type="match status" value="1"/>
</dbReference>
<evidence type="ECO:0000259" key="2">
    <source>
        <dbReference type="Pfam" id="PF00675"/>
    </source>
</evidence>
<dbReference type="SUPFAM" id="SSF63411">
    <property type="entry name" value="LuxS/MPP-like metallohydrolase"/>
    <property type="match status" value="2"/>
</dbReference>
<dbReference type="Pfam" id="PF00675">
    <property type="entry name" value="Peptidase_M16"/>
    <property type="match status" value="1"/>
</dbReference>
<feature type="domain" description="Peptidase M16 C-terminal" evidence="3">
    <location>
        <begin position="187"/>
        <end position="361"/>
    </location>
</feature>
<gene>
    <name evidence="4" type="ORF">G5B40_16635</name>
</gene>
<accession>A0A7L5BZL5</accession>
<sequence>MIRFLAPLALIAFALPALAAAPIQRVISPGGIEAWLVEENSIPIVSIGIEFEGGALLDPEGKEGLANLLAGLLEEGAGDLDAVGFAEAADALAARFRFSAGRESLSVSASMLAENREASVDLLRLALTEPRFDEEPLTRVKRQIASSIRSDETEPNAIAGKAWFEAAFPDDPYGRPSDGTLESVAALSADDLRAQRPLLLDVGAAHIGVVGAISAEELGPLLDRLLGDLPNTPFAPPPPATVAAPPGLTVIDLDVPQSVAVFGHKGILRDDPDFIPAYVMNYILGGGGFSSRLTEEVREKRGLAYSVYSYLYPLKRAGLVIGGVASGNGAMAETVNLVRAEWRRMAETGVSEEELEKAKRYLTGAYALQFDSNAKIANMLVGLQSAGLPINYPESRNALVEAVTTEDIQRVARRILDVDALSFVVVGRPEGLPGDQGEKDPE</sequence>
<dbReference type="EMBL" id="CP049056">
    <property type="protein sequence ID" value="QIE56921.1"/>
    <property type="molecule type" value="Genomic_DNA"/>
</dbReference>
<feature type="chain" id="PRO_5029608007" evidence="1">
    <location>
        <begin position="20"/>
        <end position="442"/>
    </location>
</feature>
<dbReference type="InterPro" id="IPR011765">
    <property type="entry name" value="Pept_M16_N"/>
</dbReference>